<gene>
    <name evidence="2" type="ORF">DDZ44_07115</name>
</gene>
<dbReference type="EMBL" id="DNZF01000156">
    <property type="protein sequence ID" value="HBK53687.1"/>
    <property type="molecule type" value="Genomic_DNA"/>
</dbReference>
<accession>A0A354YZN1</accession>
<keyword evidence="2" id="KW-0540">Nuclease</keyword>
<dbReference type="SUPFAM" id="SSF52980">
    <property type="entry name" value="Restriction endonuclease-like"/>
    <property type="match status" value="1"/>
</dbReference>
<feature type="domain" description="Putative restriction endonuclease" evidence="1">
    <location>
        <begin position="16"/>
        <end position="187"/>
    </location>
</feature>
<dbReference type="GO" id="GO:0004519">
    <property type="term" value="F:endonuclease activity"/>
    <property type="evidence" value="ECO:0007669"/>
    <property type="project" value="UniProtKB-KW"/>
</dbReference>
<evidence type="ECO:0000313" key="2">
    <source>
        <dbReference type="EMBL" id="HBK53687.1"/>
    </source>
</evidence>
<dbReference type="PANTHER" id="PTHR36558">
    <property type="entry name" value="GLR1098 PROTEIN"/>
    <property type="match status" value="1"/>
</dbReference>
<dbReference type="Proteomes" id="UP000263273">
    <property type="component" value="Unassembled WGS sequence"/>
</dbReference>
<name>A0A354YZN1_9FIRM</name>
<keyword evidence="2" id="KW-0378">Hydrolase</keyword>
<dbReference type="PANTHER" id="PTHR36558:SF1">
    <property type="entry name" value="RESTRICTION ENDONUCLEASE DOMAIN-CONTAINING PROTEIN-RELATED"/>
    <property type="match status" value="1"/>
</dbReference>
<evidence type="ECO:0000313" key="3">
    <source>
        <dbReference type="Proteomes" id="UP000263273"/>
    </source>
</evidence>
<proteinExistence type="predicted"/>
<reference evidence="2 3" key="1">
    <citation type="journal article" date="2018" name="Nat. Biotechnol.">
        <title>A standardized bacterial taxonomy based on genome phylogeny substantially revises the tree of life.</title>
        <authorList>
            <person name="Parks D.H."/>
            <person name="Chuvochina M."/>
            <person name="Waite D.W."/>
            <person name="Rinke C."/>
            <person name="Skarshewski A."/>
            <person name="Chaumeil P.A."/>
            <person name="Hugenholtz P."/>
        </authorList>
    </citation>
    <scope>NUCLEOTIDE SEQUENCE [LARGE SCALE GENOMIC DNA]</scope>
    <source>
        <strain evidence="2">UBA10948</strain>
    </source>
</reference>
<evidence type="ECO:0000259" key="1">
    <source>
        <dbReference type="Pfam" id="PF05685"/>
    </source>
</evidence>
<sequence>MSMSAPKPDREYTYGDYLQWPDEERWEIIGGVPYDMSPVPSGKHQEISGELFFQLRSFFQDRSCRVFAAPFDVRLPQGDEKDEDITNVVQPDLSIICDLDKLDERGCKGTPTVVIEIISPSTAKKELNEKFNLYEKSAIPEYWVVFPGLNVIVVYSLDDEGKYQKTGEYAASQVLTSPLFPGLEVKLEEVFQIK</sequence>
<keyword evidence="2" id="KW-0255">Endonuclease</keyword>
<dbReference type="InterPro" id="IPR011335">
    <property type="entry name" value="Restrct_endonuc-II-like"/>
</dbReference>
<dbReference type="Gene3D" id="3.90.1570.10">
    <property type="entry name" value="tt1808, chain A"/>
    <property type="match status" value="1"/>
</dbReference>
<dbReference type="InterPro" id="IPR008538">
    <property type="entry name" value="Uma2"/>
</dbReference>
<dbReference type="AlphaFoldDB" id="A0A354YZN1"/>
<comment type="caution">
    <text evidence="2">The sequence shown here is derived from an EMBL/GenBank/DDBJ whole genome shotgun (WGS) entry which is preliminary data.</text>
</comment>
<dbReference type="Pfam" id="PF05685">
    <property type="entry name" value="Uma2"/>
    <property type="match status" value="1"/>
</dbReference>
<dbReference type="CDD" id="cd06260">
    <property type="entry name" value="DUF820-like"/>
    <property type="match status" value="1"/>
</dbReference>
<protein>
    <submittedName>
        <fullName evidence="2">Uma2 family endonuclease</fullName>
    </submittedName>
</protein>
<dbReference type="InterPro" id="IPR012296">
    <property type="entry name" value="Nuclease_put_TT1808"/>
</dbReference>
<dbReference type="RefSeq" id="WP_276620777.1">
    <property type="nucleotide sequence ID" value="NZ_DHSN01000061.1"/>
</dbReference>
<organism evidence="2 3">
    <name type="scientific">Syntrophomonas wolfei</name>
    <dbReference type="NCBI Taxonomy" id="863"/>
    <lineage>
        <taxon>Bacteria</taxon>
        <taxon>Bacillati</taxon>
        <taxon>Bacillota</taxon>
        <taxon>Clostridia</taxon>
        <taxon>Eubacteriales</taxon>
        <taxon>Syntrophomonadaceae</taxon>
        <taxon>Syntrophomonas</taxon>
    </lineage>
</organism>